<sequence>MKKFTVVEVDVKNLYQSYKGQNFAFLFFSMKILELELSSYRRIMYINSFKYPSIKIMQIRRLLSFDDYFSGRKDALLRVKYSVVVKNIPENLVPRLARRKMIIYQKKRKSC</sequence>
<accession>A0A915HS11</accession>
<name>A0A915HS11_ROMCU</name>
<reference evidence="2" key="1">
    <citation type="submission" date="2022-11" db="UniProtKB">
        <authorList>
            <consortium name="WormBaseParasite"/>
        </authorList>
    </citation>
    <scope>IDENTIFICATION</scope>
</reference>
<protein>
    <submittedName>
        <fullName evidence="2">Uncharacterized protein</fullName>
    </submittedName>
</protein>
<evidence type="ECO:0000313" key="2">
    <source>
        <dbReference type="WBParaSite" id="nRc.2.0.1.t04167-RA"/>
    </source>
</evidence>
<dbReference type="WBParaSite" id="nRc.2.0.1.t04167-RA">
    <property type="protein sequence ID" value="nRc.2.0.1.t04167-RA"/>
    <property type="gene ID" value="nRc.2.0.1.g04167"/>
</dbReference>
<evidence type="ECO:0000313" key="1">
    <source>
        <dbReference type="Proteomes" id="UP000887565"/>
    </source>
</evidence>
<proteinExistence type="predicted"/>
<keyword evidence="1" id="KW-1185">Reference proteome</keyword>
<dbReference type="Proteomes" id="UP000887565">
    <property type="component" value="Unplaced"/>
</dbReference>
<organism evidence="1 2">
    <name type="scientific">Romanomermis culicivorax</name>
    <name type="common">Nematode worm</name>
    <dbReference type="NCBI Taxonomy" id="13658"/>
    <lineage>
        <taxon>Eukaryota</taxon>
        <taxon>Metazoa</taxon>
        <taxon>Ecdysozoa</taxon>
        <taxon>Nematoda</taxon>
        <taxon>Enoplea</taxon>
        <taxon>Dorylaimia</taxon>
        <taxon>Mermithida</taxon>
        <taxon>Mermithoidea</taxon>
        <taxon>Mermithidae</taxon>
        <taxon>Romanomermis</taxon>
    </lineage>
</organism>
<dbReference type="AlphaFoldDB" id="A0A915HS11"/>